<feature type="repeat" description="ANK" evidence="13">
    <location>
        <begin position="665"/>
        <end position="690"/>
    </location>
</feature>
<feature type="transmembrane region" description="Helical" evidence="14">
    <location>
        <begin position="956"/>
        <end position="976"/>
    </location>
</feature>
<dbReference type="PROSITE" id="PS50088">
    <property type="entry name" value="ANK_REPEAT"/>
    <property type="match status" value="8"/>
</dbReference>
<evidence type="ECO:0000256" key="10">
    <source>
        <dbReference type="ARBA" id="ARBA00023180"/>
    </source>
</evidence>
<dbReference type="Pfam" id="PF12796">
    <property type="entry name" value="Ank_2"/>
    <property type="match status" value="7"/>
</dbReference>
<feature type="transmembrane region" description="Helical" evidence="14">
    <location>
        <begin position="1064"/>
        <end position="1091"/>
    </location>
</feature>
<dbReference type="AlphaFoldDB" id="A0A674AFT4"/>
<evidence type="ECO:0000259" key="15">
    <source>
        <dbReference type="Pfam" id="PF00520"/>
    </source>
</evidence>
<evidence type="ECO:0000256" key="6">
    <source>
        <dbReference type="ARBA" id="ARBA00022989"/>
    </source>
</evidence>
<evidence type="ECO:0000256" key="2">
    <source>
        <dbReference type="ARBA" id="ARBA00022448"/>
    </source>
</evidence>
<dbReference type="GO" id="GO:1902495">
    <property type="term" value="C:transmembrane transporter complex"/>
    <property type="evidence" value="ECO:0007669"/>
    <property type="project" value="TreeGrafter"/>
</dbReference>
<dbReference type="Pfam" id="PF00520">
    <property type="entry name" value="Ion_trans"/>
    <property type="match status" value="1"/>
</dbReference>
<evidence type="ECO:0000256" key="1">
    <source>
        <dbReference type="ARBA" id="ARBA00004141"/>
    </source>
</evidence>
<feature type="repeat" description="ANK" evidence="13">
    <location>
        <begin position="345"/>
        <end position="377"/>
    </location>
</feature>
<evidence type="ECO:0000313" key="17">
    <source>
        <dbReference type="Proteomes" id="UP000472277"/>
    </source>
</evidence>
<evidence type="ECO:0000256" key="14">
    <source>
        <dbReference type="SAM" id="Phobius"/>
    </source>
</evidence>
<keyword evidence="7 13" id="KW-0040">ANK repeat</keyword>
<comment type="catalytic activity">
    <reaction evidence="12">
        <text>Ca(2+)(in) = Ca(2+)(out)</text>
        <dbReference type="Rhea" id="RHEA:29671"/>
        <dbReference type="ChEBI" id="CHEBI:29108"/>
    </reaction>
</comment>
<feature type="transmembrane region" description="Helical" evidence="14">
    <location>
        <begin position="996"/>
        <end position="1018"/>
    </location>
</feature>
<dbReference type="GeneTree" id="ENSGT00940000156118"/>
<feature type="repeat" description="ANK" evidence="13">
    <location>
        <begin position="731"/>
        <end position="763"/>
    </location>
</feature>
<dbReference type="Gene3D" id="1.25.40.20">
    <property type="entry name" value="Ankyrin repeat-containing domain"/>
    <property type="match status" value="3"/>
</dbReference>
<evidence type="ECO:0000256" key="12">
    <source>
        <dbReference type="ARBA" id="ARBA00036634"/>
    </source>
</evidence>
<reference evidence="16" key="1">
    <citation type="submission" date="2025-08" db="UniProtKB">
        <authorList>
            <consortium name="Ensembl"/>
        </authorList>
    </citation>
    <scope>IDENTIFICATION</scope>
</reference>
<evidence type="ECO:0000256" key="9">
    <source>
        <dbReference type="ARBA" id="ARBA00023136"/>
    </source>
</evidence>
<evidence type="ECO:0000256" key="4">
    <source>
        <dbReference type="ARBA" id="ARBA00022692"/>
    </source>
</evidence>
<keyword evidence="10" id="KW-0325">Glycoprotein</keyword>
<gene>
    <name evidence="16" type="primary">TRPA1</name>
    <name evidence="16" type="synonym">LOC115149106</name>
</gene>
<keyword evidence="11" id="KW-0407">Ion channel</keyword>
<proteinExistence type="predicted"/>
<evidence type="ECO:0000256" key="11">
    <source>
        <dbReference type="ARBA" id="ARBA00023303"/>
    </source>
</evidence>
<dbReference type="InParanoid" id="A0A674AFT4"/>
<accession>A0A674AFT4</accession>
<dbReference type="GO" id="GO:0005216">
    <property type="term" value="F:monoatomic ion channel activity"/>
    <property type="evidence" value="ECO:0007669"/>
    <property type="project" value="InterPro"/>
</dbReference>
<dbReference type="PROSITE" id="PS50297">
    <property type="entry name" value="ANK_REP_REGION"/>
    <property type="match status" value="7"/>
</dbReference>
<reference evidence="16" key="2">
    <citation type="submission" date="2025-09" db="UniProtKB">
        <authorList>
            <consortium name="Ensembl"/>
        </authorList>
    </citation>
    <scope>IDENTIFICATION</scope>
</reference>
<dbReference type="Proteomes" id="UP000472277">
    <property type="component" value="Chromosome 2"/>
</dbReference>
<keyword evidence="8" id="KW-0406">Ion transport</keyword>
<organism evidence="16 17">
    <name type="scientific">Salmo trutta</name>
    <name type="common">Brown trout</name>
    <dbReference type="NCBI Taxonomy" id="8032"/>
    <lineage>
        <taxon>Eukaryota</taxon>
        <taxon>Metazoa</taxon>
        <taxon>Chordata</taxon>
        <taxon>Craniata</taxon>
        <taxon>Vertebrata</taxon>
        <taxon>Euteleostomi</taxon>
        <taxon>Actinopterygii</taxon>
        <taxon>Neopterygii</taxon>
        <taxon>Teleostei</taxon>
        <taxon>Protacanthopterygii</taxon>
        <taxon>Salmoniformes</taxon>
        <taxon>Salmonidae</taxon>
        <taxon>Salmoninae</taxon>
        <taxon>Salmo</taxon>
    </lineage>
</organism>
<keyword evidence="4 14" id="KW-0812">Transmembrane</keyword>
<feature type="domain" description="Ion transport" evidence="15">
    <location>
        <begin position="896"/>
        <end position="1096"/>
    </location>
</feature>
<name>A0A674AFT4_SALTR</name>
<keyword evidence="5" id="KW-0677">Repeat</keyword>
<evidence type="ECO:0000256" key="7">
    <source>
        <dbReference type="ARBA" id="ARBA00023043"/>
    </source>
</evidence>
<evidence type="ECO:0000256" key="3">
    <source>
        <dbReference type="ARBA" id="ARBA00022606"/>
    </source>
</evidence>
<feature type="transmembrane region" description="Helical" evidence="14">
    <location>
        <begin position="893"/>
        <end position="911"/>
    </location>
</feature>
<feature type="transmembrane region" description="Helical" evidence="14">
    <location>
        <begin position="932"/>
        <end position="950"/>
    </location>
</feature>
<evidence type="ECO:0000256" key="8">
    <source>
        <dbReference type="ARBA" id="ARBA00023065"/>
    </source>
</evidence>
<evidence type="ECO:0000256" key="13">
    <source>
        <dbReference type="PROSITE-ProRule" id="PRU00023"/>
    </source>
</evidence>
<feature type="repeat" description="ANK" evidence="13">
    <location>
        <begin position="419"/>
        <end position="451"/>
    </location>
</feature>
<dbReference type="PANTHER" id="PTHR47143:SF1">
    <property type="entry name" value="ION_TRANS DOMAIN-CONTAINING PROTEIN"/>
    <property type="match status" value="1"/>
</dbReference>
<feature type="transmembrane region" description="Helical" evidence="14">
    <location>
        <begin position="818"/>
        <end position="836"/>
    </location>
</feature>
<evidence type="ECO:0000256" key="5">
    <source>
        <dbReference type="ARBA" id="ARBA00022737"/>
    </source>
</evidence>
<dbReference type="InterPro" id="IPR005821">
    <property type="entry name" value="Ion_trans_dom"/>
</dbReference>
<feature type="transmembrane region" description="Helical" evidence="14">
    <location>
        <begin position="848"/>
        <end position="867"/>
    </location>
</feature>
<dbReference type="Ensembl" id="ENSSTUT00000060985.1">
    <property type="protein sequence ID" value="ENSSTUP00000058113.1"/>
    <property type="gene ID" value="ENSSTUG00000020928.1"/>
</dbReference>
<protein>
    <submittedName>
        <fullName evidence="16">Transient receptor potential cation channel, subfamily A, member 1b</fullName>
    </submittedName>
</protein>
<keyword evidence="3" id="KW-0716">Sensory transduction</keyword>
<keyword evidence="2" id="KW-0813">Transport</keyword>
<comment type="subcellular location">
    <subcellularLocation>
        <location evidence="1">Membrane</location>
        <topology evidence="1">Multi-pass membrane protein</topology>
    </subcellularLocation>
</comment>
<feature type="repeat" description="ANK" evidence="13">
    <location>
        <begin position="596"/>
        <end position="628"/>
    </location>
</feature>
<sequence length="1236" mass="138089">MELTPSVPYLCPHPSLTFVPIRPLPLSPSVLYLCPHPSLTSVPIRPLPLSPSVLYLCPHPSLTSVPIRPLPLSPSVLYLCPHPSLTSVPIRPLPLSPSVLYLCPHPSFTSVPIRPLPLSPSVPYLCPHPSFTSVPIRPLPLSPSVPYLCPHPSFTSVPIRPLPLSPSVLYLCPHLSLNSVPICPLTLSPSVLYLCPHPSFTSVPIRPLPLIPFFLTSVQWARGGDVSQLEGLVRRNPGVLREQDASGASLVHHAAGAGNIPVIRFICSNIHRDGEVYDDEGSMPLHWAVERNQPDSCRTLLELGAEPNVLNKALMSPLHLAVSHTHNHLLLLSHYKTGSNLEGGLGNTPVMLACFINNTEALSILLRHGARLSSQNKLGHYAIHAAAFAGSKKAMDVILKAGEEMGHSIEEHINFLDKSWSSPLHLAVWGGNMNIIEFCIHKGAKIDQQQVDGSTALHLACSQGATEAVKLILSSYIRLDSIINLPDGACQTPLHRATIFDHTELAEYLISKVNTGADIDYIDCKGLSPLLLATNCGAWRTVALLLSKGANVNIKDKSGCNFLHLTILQPKGLKNLSRDILQHSSVKDLLSNEDHKGCTPLHYACRLGIHESVKNILVLQVSLDRKSKDKKSALHFAAQYGRVNTCQRLLETITDSRLLNEGDERGLTPLHLASGGGHTKVVELLLRKGALFHCDYKGRTCLHHAAAEGYTQTMKIVLATNIKLLDKLDEEGSTALHLAARDGHVAAVRLLLQRGAEISLNKNHASFFHEALQHGRKDVINAIIDSDRSIDYNFQWLQAPIALTKHAKVDEGLKIQPLATLNVRTIQAFMILLFPISRMAYGSAAHLLNLFVYLLGLLPLTHLIVSLRPSLDYTGPDNTTAVTMVPISFREQGSFLFSCMVMVLVMNIYSMGKEVMQMYHQRLNYFKDPFNYQDWIVAIFSLLFVIPMYFNVEGSWYWQAGAMAVFQSWISFLFYLQRFEHFGIYVVMFNEIAKTLWKILLLFFFLMLAFALVFHALMLNQKEFERLDLSGVQIFVMMVGELNYQSNILDIYLDNKLPFPLLTFYMFVVFVILMPILLMNMMIGLAVGDIAEVKRTAALKRIAMQIELHTNLEEKMPYWLLKRVDQSFFTIYPNRKCSKVGEENEARTRLMTNSSNSTPVEAELRKQKYRLKEISSVLEKQHDLIKLMIRKMEITSEADERDGPTEVKGYRQRSNWGQAKGSNWIPLIKVLESKNV</sequence>
<dbReference type="SUPFAM" id="SSF48403">
    <property type="entry name" value="Ankyrin repeat"/>
    <property type="match status" value="2"/>
</dbReference>
<dbReference type="PANTHER" id="PTHR47143">
    <property type="entry name" value="TRANSIENT RECEPTOR POTENTIAL CATION CHANNEL PROTEIN PAINLESS"/>
    <property type="match status" value="1"/>
</dbReference>
<dbReference type="InterPro" id="IPR002110">
    <property type="entry name" value="Ankyrin_rpt"/>
</dbReference>
<dbReference type="InterPro" id="IPR036770">
    <property type="entry name" value="Ankyrin_rpt-contain_sf"/>
</dbReference>
<dbReference type="SMART" id="SM00248">
    <property type="entry name" value="ANK"/>
    <property type="match status" value="15"/>
</dbReference>
<feature type="repeat" description="ANK" evidence="13">
    <location>
        <begin position="525"/>
        <end position="557"/>
    </location>
</feature>
<feature type="repeat" description="ANK" evidence="13">
    <location>
        <begin position="280"/>
        <end position="312"/>
    </location>
</feature>
<feature type="repeat" description="ANK" evidence="13">
    <location>
        <begin position="452"/>
        <end position="474"/>
    </location>
</feature>
<keyword evidence="6 14" id="KW-1133">Transmembrane helix</keyword>
<evidence type="ECO:0000313" key="16">
    <source>
        <dbReference type="Ensembl" id="ENSSTUP00000058113.1"/>
    </source>
</evidence>
<keyword evidence="9 14" id="KW-0472">Membrane</keyword>
<dbReference type="InterPro" id="IPR052076">
    <property type="entry name" value="TRP_cation_channel"/>
</dbReference>
<keyword evidence="17" id="KW-1185">Reference proteome</keyword>
<dbReference type="PRINTS" id="PR01415">
    <property type="entry name" value="ANKYRIN"/>
</dbReference>